<proteinExistence type="predicted"/>
<dbReference type="AlphaFoldDB" id="A0AAV9FKG3"/>
<name>A0AAV9FKG3_ACOCL</name>
<reference evidence="2" key="2">
    <citation type="submission" date="2023-06" db="EMBL/GenBank/DDBJ databases">
        <authorList>
            <person name="Ma L."/>
            <person name="Liu K.-W."/>
            <person name="Li Z."/>
            <person name="Hsiao Y.-Y."/>
            <person name="Qi Y."/>
            <person name="Fu T."/>
            <person name="Tang G."/>
            <person name="Zhang D."/>
            <person name="Sun W.-H."/>
            <person name="Liu D.-K."/>
            <person name="Li Y."/>
            <person name="Chen G.-Z."/>
            <person name="Liu X.-D."/>
            <person name="Liao X.-Y."/>
            <person name="Jiang Y.-T."/>
            <person name="Yu X."/>
            <person name="Hao Y."/>
            <person name="Huang J."/>
            <person name="Zhao X.-W."/>
            <person name="Ke S."/>
            <person name="Chen Y.-Y."/>
            <person name="Wu W.-L."/>
            <person name="Hsu J.-L."/>
            <person name="Lin Y.-F."/>
            <person name="Huang M.-D."/>
            <person name="Li C.-Y."/>
            <person name="Huang L."/>
            <person name="Wang Z.-W."/>
            <person name="Zhao X."/>
            <person name="Zhong W.-Y."/>
            <person name="Peng D.-H."/>
            <person name="Ahmad S."/>
            <person name="Lan S."/>
            <person name="Zhang J.-S."/>
            <person name="Tsai W.-C."/>
            <person name="Van De Peer Y."/>
            <person name="Liu Z.-J."/>
        </authorList>
    </citation>
    <scope>NUCLEOTIDE SEQUENCE</scope>
    <source>
        <strain evidence="2">CP</strain>
        <tissue evidence="2">Leaves</tissue>
    </source>
</reference>
<reference evidence="2" key="1">
    <citation type="journal article" date="2023" name="Nat. Commun.">
        <title>Diploid and tetraploid genomes of Acorus and the evolution of monocots.</title>
        <authorList>
            <person name="Ma L."/>
            <person name="Liu K.W."/>
            <person name="Li Z."/>
            <person name="Hsiao Y.Y."/>
            <person name="Qi Y."/>
            <person name="Fu T."/>
            <person name="Tang G.D."/>
            <person name="Zhang D."/>
            <person name="Sun W.H."/>
            <person name="Liu D.K."/>
            <person name="Li Y."/>
            <person name="Chen G.Z."/>
            <person name="Liu X.D."/>
            <person name="Liao X.Y."/>
            <person name="Jiang Y.T."/>
            <person name="Yu X."/>
            <person name="Hao Y."/>
            <person name="Huang J."/>
            <person name="Zhao X.W."/>
            <person name="Ke S."/>
            <person name="Chen Y.Y."/>
            <person name="Wu W.L."/>
            <person name="Hsu J.L."/>
            <person name="Lin Y.F."/>
            <person name="Huang M.D."/>
            <person name="Li C.Y."/>
            <person name="Huang L."/>
            <person name="Wang Z.W."/>
            <person name="Zhao X."/>
            <person name="Zhong W.Y."/>
            <person name="Peng D.H."/>
            <person name="Ahmad S."/>
            <person name="Lan S."/>
            <person name="Zhang J.S."/>
            <person name="Tsai W.C."/>
            <person name="Van de Peer Y."/>
            <person name="Liu Z.J."/>
        </authorList>
    </citation>
    <scope>NUCLEOTIDE SEQUENCE</scope>
    <source>
        <strain evidence="2">CP</strain>
    </source>
</reference>
<feature type="region of interest" description="Disordered" evidence="1">
    <location>
        <begin position="201"/>
        <end position="222"/>
    </location>
</feature>
<accession>A0AAV9FKG3</accession>
<organism evidence="2 3">
    <name type="scientific">Acorus calamus</name>
    <name type="common">Sweet flag</name>
    <dbReference type="NCBI Taxonomy" id="4465"/>
    <lineage>
        <taxon>Eukaryota</taxon>
        <taxon>Viridiplantae</taxon>
        <taxon>Streptophyta</taxon>
        <taxon>Embryophyta</taxon>
        <taxon>Tracheophyta</taxon>
        <taxon>Spermatophyta</taxon>
        <taxon>Magnoliopsida</taxon>
        <taxon>Liliopsida</taxon>
        <taxon>Acoraceae</taxon>
        <taxon>Acorus</taxon>
    </lineage>
</organism>
<sequence>MIHTLISNLLSNHSPSGNNFSSQRVFHDHSSQLDLLSKIDLLSLHCLPFKLPHQIRHIILQMKQRQSHPGTDPPPHPERHHLYLPAPRYVDLTTTKKPLRLELHWLLPHLLVPTHLRHHHIHRRVLRYNIPIHAHLLRHRMRQQKVPWRVPPQPLQHHRLHVRHPLNILLLHLLCFFYDDAPYLFQDPLLHALVPHQVRHDPLEHRRSRDRSPDEELRTQTGHLPLFESPPTLFGREPQLEQGISVSERIILRGSLPGLYKGEVHLLLPLPDLHELLPPLPEYKLR</sequence>
<feature type="compositionally biased region" description="Basic and acidic residues" evidence="1">
    <location>
        <begin position="201"/>
        <end position="218"/>
    </location>
</feature>
<protein>
    <submittedName>
        <fullName evidence="2">Uncharacterized protein</fullName>
    </submittedName>
</protein>
<gene>
    <name evidence="2" type="ORF">QJS10_CPA01g00435</name>
</gene>
<evidence type="ECO:0000313" key="2">
    <source>
        <dbReference type="EMBL" id="KAK1326571.1"/>
    </source>
</evidence>
<evidence type="ECO:0000256" key="1">
    <source>
        <dbReference type="SAM" id="MobiDB-lite"/>
    </source>
</evidence>
<dbReference type="EMBL" id="JAUJYO010000001">
    <property type="protein sequence ID" value="KAK1326571.1"/>
    <property type="molecule type" value="Genomic_DNA"/>
</dbReference>
<keyword evidence="3" id="KW-1185">Reference proteome</keyword>
<dbReference type="Proteomes" id="UP001180020">
    <property type="component" value="Unassembled WGS sequence"/>
</dbReference>
<comment type="caution">
    <text evidence="2">The sequence shown here is derived from an EMBL/GenBank/DDBJ whole genome shotgun (WGS) entry which is preliminary data.</text>
</comment>
<evidence type="ECO:0000313" key="3">
    <source>
        <dbReference type="Proteomes" id="UP001180020"/>
    </source>
</evidence>